<keyword evidence="3" id="KW-1185">Reference proteome</keyword>
<dbReference type="PROSITE" id="PS51724">
    <property type="entry name" value="SPOR"/>
    <property type="match status" value="1"/>
</dbReference>
<protein>
    <recommendedName>
        <fullName evidence="1">SPOR domain-containing protein</fullName>
    </recommendedName>
</protein>
<dbReference type="RefSeq" id="WP_062129022.1">
    <property type="nucleotide sequence ID" value="NZ_BAZW01000130.1"/>
</dbReference>
<proteinExistence type="predicted"/>
<dbReference type="Gene3D" id="3.30.70.1070">
    <property type="entry name" value="Sporulation related repeat"/>
    <property type="match status" value="1"/>
</dbReference>
<feature type="domain" description="SPOR" evidence="1">
    <location>
        <begin position="70"/>
        <end position="147"/>
    </location>
</feature>
<evidence type="ECO:0000313" key="2">
    <source>
        <dbReference type="EMBL" id="GAO27885.1"/>
    </source>
</evidence>
<dbReference type="Proteomes" id="UP000032900">
    <property type="component" value="Unassembled WGS sequence"/>
</dbReference>
<dbReference type="STRING" id="1236989.JCM15548_14751"/>
<sequence>MNSKIVLLAVTVVFIISSCASMRKGSSRFDSSESLYVQEDEPPKVAVAEDKSLEPAIVVRQERVKPVEHSGPGYDYYVIVGSFQVLDNARRFRTDLIQEGFTPMMLESEEGFYRVSVAAFNDELAARERLGEIRRRHEKYNDVWLLISM</sequence>
<comment type="caution">
    <text evidence="2">The sequence shown here is derived from an EMBL/GenBank/DDBJ whole genome shotgun (WGS) entry which is preliminary data.</text>
</comment>
<name>A0A0E9LST2_9BACT</name>
<dbReference type="EMBL" id="BAZW01000130">
    <property type="protein sequence ID" value="GAO27885.1"/>
    <property type="molecule type" value="Genomic_DNA"/>
</dbReference>
<dbReference type="PROSITE" id="PS51257">
    <property type="entry name" value="PROKAR_LIPOPROTEIN"/>
    <property type="match status" value="1"/>
</dbReference>
<evidence type="ECO:0000259" key="1">
    <source>
        <dbReference type="PROSITE" id="PS51724"/>
    </source>
</evidence>
<organism evidence="2 3">
    <name type="scientific">Geofilum rubicundum JCM 15548</name>
    <dbReference type="NCBI Taxonomy" id="1236989"/>
    <lineage>
        <taxon>Bacteria</taxon>
        <taxon>Pseudomonadati</taxon>
        <taxon>Bacteroidota</taxon>
        <taxon>Bacteroidia</taxon>
        <taxon>Marinilabiliales</taxon>
        <taxon>Marinilabiliaceae</taxon>
        <taxon>Geofilum</taxon>
    </lineage>
</organism>
<dbReference type="InterPro" id="IPR007730">
    <property type="entry name" value="SPOR-like_dom"/>
</dbReference>
<dbReference type="Pfam" id="PF05036">
    <property type="entry name" value="SPOR"/>
    <property type="match status" value="1"/>
</dbReference>
<dbReference type="GO" id="GO:0042834">
    <property type="term" value="F:peptidoglycan binding"/>
    <property type="evidence" value="ECO:0007669"/>
    <property type="project" value="InterPro"/>
</dbReference>
<accession>A0A0E9LST2</accession>
<dbReference type="SUPFAM" id="SSF110997">
    <property type="entry name" value="Sporulation related repeat"/>
    <property type="match status" value="1"/>
</dbReference>
<gene>
    <name evidence="2" type="ORF">JCM15548_14751</name>
</gene>
<reference evidence="2 3" key="1">
    <citation type="journal article" date="2015" name="Microbes Environ.">
        <title>Distribution and evolution of nitrogen fixation genes in the phylum bacteroidetes.</title>
        <authorList>
            <person name="Inoue J."/>
            <person name="Oshima K."/>
            <person name="Suda W."/>
            <person name="Sakamoto M."/>
            <person name="Iino T."/>
            <person name="Noda S."/>
            <person name="Hongoh Y."/>
            <person name="Hattori M."/>
            <person name="Ohkuma M."/>
        </authorList>
    </citation>
    <scope>NUCLEOTIDE SEQUENCE [LARGE SCALE GENOMIC DNA]</scope>
    <source>
        <strain evidence="2">JCM 15548</strain>
    </source>
</reference>
<dbReference type="OrthoDB" id="1123218at2"/>
<dbReference type="InterPro" id="IPR036680">
    <property type="entry name" value="SPOR-like_sf"/>
</dbReference>
<evidence type="ECO:0000313" key="3">
    <source>
        <dbReference type="Proteomes" id="UP000032900"/>
    </source>
</evidence>
<dbReference type="AlphaFoldDB" id="A0A0E9LST2"/>